<name>A0A926UWK5_9CYAN</name>
<protein>
    <submittedName>
        <fullName evidence="2">Uncharacterized protein</fullName>
    </submittedName>
</protein>
<dbReference type="RefSeq" id="WP_190352845.1">
    <property type="nucleotide sequence ID" value="NZ_JACJPY010000101.1"/>
</dbReference>
<keyword evidence="1" id="KW-0175">Coiled coil</keyword>
<keyword evidence="3" id="KW-1185">Reference proteome</keyword>
<gene>
    <name evidence="2" type="ORF">H6F44_20015</name>
</gene>
<feature type="coiled-coil region" evidence="1">
    <location>
        <begin position="40"/>
        <end position="74"/>
    </location>
</feature>
<reference evidence="2" key="1">
    <citation type="journal article" date="2015" name="ISME J.">
        <title>Draft Genome Sequence of Streptomyces incarnatus NRRL8089, which Produces the Nucleoside Antibiotic Sinefungin.</title>
        <authorList>
            <person name="Oshima K."/>
            <person name="Hattori M."/>
            <person name="Shimizu H."/>
            <person name="Fukuda K."/>
            <person name="Nemoto M."/>
            <person name="Inagaki K."/>
            <person name="Tamura T."/>
        </authorList>
    </citation>
    <scope>NUCLEOTIDE SEQUENCE</scope>
    <source>
        <strain evidence="2">FACHB-1277</strain>
    </source>
</reference>
<proteinExistence type="predicted"/>
<evidence type="ECO:0000256" key="1">
    <source>
        <dbReference type="SAM" id="Coils"/>
    </source>
</evidence>
<sequence>MSELKDWDPDLIPTNPSWRALFEAQKAVNDALLSRNRDLLSKAEDDRALIQSLNAQLKERKRDTEREFMLIKRDAIATLRAINLMLLSSLCSDGHWLTHRARNFRMKHIAEICANAISQMDGKSFPTWDDDF</sequence>
<evidence type="ECO:0000313" key="3">
    <source>
        <dbReference type="Proteomes" id="UP000631421"/>
    </source>
</evidence>
<comment type="caution">
    <text evidence="2">The sequence shown here is derived from an EMBL/GenBank/DDBJ whole genome shotgun (WGS) entry which is preliminary data.</text>
</comment>
<reference evidence="2" key="2">
    <citation type="submission" date="2020-08" db="EMBL/GenBank/DDBJ databases">
        <authorList>
            <person name="Chen M."/>
            <person name="Teng W."/>
            <person name="Zhao L."/>
            <person name="Hu C."/>
            <person name="Zhou Y."/>
            <person name="Han B."/>
            <person name="Song L."/>
            <person name="Shu W."/>
        </authorList>
    </citation>
    <scope>NUCLEOTIDE SEQUENCE</scope>
    <source>
        <strain evidence="2">FACHB-1277</strain>
    </source>
</reference>
<dbReference type="EMBL" id="JACJPY010000101">
    <property type="protein sequence ID" value="MBD2152384.1"/>
    <property type="molecule type" value="Genomic_DNA"/>
</dbReference>
<organism evidence="2 3">
    <name type="scientific">Pseudanabaena cinerea FACHB-1277</name>
    <dbReference type="NCBI Taxonomy" id="2949581"/>
    <lineage>
        <taxon>Bacteria</taxon>
        <taxon>Bacillati</taxon>
        <taxon>Cyanobacteriota</taxon>
        <taxon>Cyanophyceae</taxon>
        <taxon>Pseudanabaenales</taxon>
        <taxon>Pseudanabaenaceae</taxon>
        <taxon>Pseudanabaena</taxon>
        <taxon>Pseudanabaena cinerea</taxon>
    </lineage>
</organism>
<evidence type="ECO:0000313" key="2">
    <source>
        <dbReference type="EMBL" id="MBD2152384.1"/>
    </source>
</evidence>
<dbReference type="AlphaFoldDB" id="A0A926UWK5"/>
<dbReference type="Proteomes" id="UP000631421">
    <property type="component" value="Unassembled WGS sequence"/>
</dbReference>
<accession>A0A926UWK5</accession>